<keyword evidence="5" id="KW-0268">Exocytosis</keyword>
<dbReference type="AlphaFoldDB" id="A0AAW0BGG9"/>
<evidence type="ECO:0000256" key="8">
    <source>
        <dbReference type="SAM" id="MobiDB-lite"/>
    </source>
</evidence>
<feature type="coiled-coil region" evidence="7">
    <location>
        <begin position="213"/>
        <end position="276"/>
    </location>
</feature>
<dbReference type="Gene3D" id="1.20.58.1220">
    <property type="entry name" value="Exo84p, C-terminal helical domain"/>
    <property type="match status" value="1"/>
</dbReference>
<dbReference type="InterPro" id="IPR016159">
    <property type="entry name" value="Cullin_repeat-like_dom_sf"/>
</dbReference>
<organism evidence="10 11">
    <name type="scientific">Paramarasmius palmivorus</name>
    <dbReference type="NCBI Taxonomy" id="297713"/>
    <lineage>
        <taxon>Eukaryota</taxon>
        <taxon>Fungi</taxon>
        <taxon>Dikarya</taxon>
        <taxon>Basidiomycota</taxon>
        <taxon>Agaricomycotina</taxon>
        <taxon>Agaricomycetes</taxon>
        <taxon>Agaricomycetidae</taxon>
        <taxon>Agaricales</taxon>
        <taxon>Marasmiineae</taxon>
        <taxon>Marasmiaceae</taxon>
        <taxon>Paramarasmius</taxon>
    </lineage>
</organism>
<feature type="compositionally biased region" description="Basic and acidic residues" evidence="8">
    <location>
        <begin position="451"/>
        <end position="467"/>
    </location>
</feature>
<sequence length="902" mass="99719">MWKDAMELLRRAHLINRSGVEVNQGRFDVWQKAIDMLTQEFSRGESPPHGGLQPALVSIGTATTELTSLPPPPGWVSAQVPRHAVSTKRSLTRRLENQPDSQSKLAKPGSGATPRPRAADSRKSRVDDKIKKRMSMRYADISSPTELNVPPMPTIGVGARRERLQEKDEELVKAYEGIEDRDNREKAVSAEDDKKVLDKSDFDPDAYLKSKLANSTEAELKSLQSSLRSAKEDISTDLQRNVFKNYAEFVNISKEISTLENELLELKESISEYKAMPSLLHIPDPTSTSSSTLTTYRRSSVADLRIMYFNQMQQLHSQVEGSSKLAPSTAGRHVVSEADGVLALNAATYKVVGKVKFIILDDMVLIAKRRRRAGAAGGDGMSRSGSVSEGKLVADKGWSLQEMLVLDTKDSPSMTNVFKIRHGKETHVYRTETPAEKKSLLTQLRHVGEELSAKRRKEREGEHERRKTLWSGGDRGGSAADWMADLAARAGESSPANEAKEKAERDARWTSEWADDLNVAIALKEWDKAVKLVEEGMSFFFSYPRKSKLPIMPPVAAKLPLLTAQLSTALLDALSNPSNRKSTVVQLISLLLRLGAGPAARTTFLNMRSQVMRNLVRKIKFEGHVGAYVADLAMVYFTCIKHTADWFLASFKENEVASAFIDWARHQVEDYAEIFRNQVYTGDVETKVIEEAMRITYSLSKKLLEEYGLDFRFLLDEQLIEKPKEAPKPVTTSYSAAGHEMLQRSMQKSTSHRKLPTSSSTSSLMSPGGESSRSGRLTPTATYAASSLSVSTADTTPSPSSITSTGSRYQLQAPNVTGPRPRTPTSATAQAFQPPVLSSPQPKRTRTPPPHSGSDSPQSETPMRERPPRTLRGSPAPPPRSSNRPPSVRPVPVAIAQRDGMI</sequence>
<keyword evidence="6" id="KW-0653">Protein transport</keyword>
<keyword evidence="7" id="KW-0175">Coiled coil</keyword>
<protein>
    <recommendedName>
        <fullName evidence="3">Exocyst complex component EXO84</fullName>
    </recommendedName>
</protein>
<dbReference type="SUPFAM" id="SSF50729">
    <property type="entry name" value="PH domain-like"/>
    <property type="match status" value="1"/>
</dbReference>
<dbReference type="Gene3D" id="1.20.58.1210">
    <property type="entry name" value="Exo84p, N-terminal helical domain"/>
    <property type="match status" value="1"/>
</dbReference>
<reference evidence="10 11" key="1">
    <citation type="submission" date="2024-01" db="EMBL/GenBank/DDBJ databases">
        <title>A draft genome for a cacao thread blight-causing isolate of Paramarasmius palmivorus.</title>
        <authorList>
            <person name="Baruah I.K."/>
            <person name="Bukari Y."/>
            <person name="Amoako-Attah I."/>
            <person name="Meinhardt L.W."/>
            <person name="Bailey B.A."/>
            <person name="Cohen S.P."/>
        </authorList>
    </citation>
    <scope>NUCLEOTIDE SEQUENCE [LARGE SCALE GENOMIC DNA]</scope>
    <source>
        <strain evidence="10 11">GH-12</strain>
    </source>
</reference>
<name>A0AAW0BGG9_9AGAR</name>
<feature type="domain" description="Exocyst component Exo84 C-terminal" evidence="9">
    <location>
        <begin position="508"/>
        <end position="711"/>
    </location>
</feature>
<evidence type="ECO:0000256" key="4">
    <source>
        <dbReference type="ARBA" id="ARBA00022448"/>
    </source>
</evidence>
<dbReference type="InterPro" id="IPR033961">
    <property type="entry name" value="Exo84"/>
</dbReference>
<evidence type="ECO:0000256" key="6">
    <source>
        <dbReference type="ARBA" id="ARBA00022927"/>
    </source>
</evidence>
<evidence type="ECO:0000256" key="7">
    <source>
        <dbReference type="SAM" id="Coils"/>
    </source>
</evidence>
<comment type="similarity">
    <text evidence="2">Belongs to the EXO84 family.</text>
</comment>
<dbReference type="Pfam" id="PF25345">
    <property type="entry name" value="PH_EXO84"/>
    <property type="match status" value="1"/>
</dbReference>
<accession>A0AAW0BGG9</accession>
<gene>
    <name evidence="10" type="primary">EXO84</name>
    <name evidence="10" type="ORF">VNI00_015962</name>
</gene>
<feature type="compositionally biased region" description="Low complexity" evidence="8">
    <location>
        <begin position="881"/>
        <end position="896"/>
    </location>
</feature>
<dbReference type="InterPro" id="IPR011993">
    <property type="entry name" value="PH-like_dom_sf"/>
</dbReference>
<evidence type="ECO:0000256" key="5">
    <source>
        <dbReference type="ARBA" id="ARBA00022483"/>
    </source>
</evidence>
<dbReference type="Gene3D" id="2.30.29.30">
    <property type="entry name" value="Pleckstrin-homology domain (PH domain)/Phosphotyrosine-binding domain (PTB)"/>
    <property type="match status" value="1"/>
</dbReference>
<feature type="region of interest" description="Disordered" evidence="8">
    <location>
        <begin position="451"/>
        <end position="477"/>
    </location>
</feature>
<dbReference type="PANTHER" id="PTHR21426:SF12">
    <property type="entry name" value="EXOCYST COMPLEX COMPONENT 8"/>
    <property type="match status" value="1"/>
</dbReference>
<feature type="compositionally biased region" description="Low complexity" evidence="8">
    <location>
        <begin position="756"/>
        <end position="774"/>
    </location>
</feature>
<evidence type="ECO:0000256" key="1">
    <source>
        <dbReference type="ARBA" id="ARBA00004398"/>
    </source>
</evidence>
<feature type="compositionally biased region" description="Basic and acidic residues" evidence="8">
    <location>
        <begin position="117"/>
        <end position="130"/>
    </location>
</feature>
<dbReference type="InterPro" id="IPR042560">
    <property type="entry name" value="Exo84_C_2"/>
</dbReference>
<dbReference type="Proteomes" id="UP001383192">
    <property type="component" value="Unassembled WGS sequence"/>
</dbReference>
<dbReference type="SUPFAM" id="SSF74788">
    <property type="entry name" value="Cullin repeat-like"/>
    <property type="match status" value="1"/>
</dbReference>
<dbReference type="Pfam" id="PF16528">
    <property type="entry name" value="Exo84_C"/>
    <property type="match status" value="1"/>
</dbReference>
<evidence type="ECO:0000313" key="10">
    <source>
        <dbReference type="EMBL" id="KAK7025434.1"/>
    </source>
</evidence>
<feature type="region of interest" description="Disordered" evidence="8">
    <location>
        <begin position="64"/>
        <end position="132"/>
    </location>
</feature>
<dbReference type="PANTHER" id="PTHR21426">
    <property type="entry name" value="EXOCYST COMPLEX COMPONENT 8"/>
    <property type="match status" value="1"/>
</dbReference>
<dbReference type="Pfam" id="PF08700">
    <property type="entry name" value="VPS51_Exo84_N"/>
    <property type="match status" value="1"/>
</dbReference>
<comment type="caution">
    <text evidence="10">The sequence shown here is derived from an EMBL/GenBank/DDBJ whole genome shotgun (WGS) entry which is preliminary data.</text>
</comment>
<dbReference type="GO" id="GO:0006887">
    <property type="term" value="P:exocytosis"/>
    <property type="evidence" value="ECO:0007669"/>
    <property type="project" value="UniProtKB-KW"/>
</dbReference>
<comment type="subcellular location">
    <subcellularLocation>
        <location evidence="1">Cytoplasmic vesicle</location>
        <location evidence="1">Secretory vesicle</location>
    </subcellularLocation>
</comment>
<dbReference type="EMBL" id="JAYKXP010000114">
    <property type="protein sequence ID" value="KAK7025434.1"/>
    <property type="molecule type" value="Genomic_DNA"/>
</dbReference>
<evidence type="ECO:0000259" key="9">
    <source>
        <dbReference type="Pfam" id="PF16528"/>
    </source>
</evidence>
<evidence type="ECO:0000256" key="3">
    <source>
        <dbReference type="ARBA" id="ARBA00021269"/>
    </source>
</evidence>
<feature type="compositionally biased region" description="Polar residues" evidence="8">
    <location>
        <begin position="775"/>
        <end position="788"/>
    </location>
</feature>
<feature type="compositionally biased region" description="Polar residues" evidence="8">
    <location>
        <begin position="823"/>
        <end position="842"/>
    </location>
</feature>
<evidence type="ECO:0000256" key="2">
    <source>
        <dbReference type="ARBA" id="ARBA00007210"/>
    </source>
</evidence>
<dbReference type="GO" id="GO:0015031">
    <property type="term" value="P:protein transport"/>
    <property type="evidence" value="ECO:0007669"/>
    <property type="project" value="UniProtKB-KW"/>
</dbReference>
<dbReference type="GO" id="GO:0006893">
    <property type="term" value="P:Golgi to plasma membrane transport"/>
    <property type="evidence" value="ECO:0007669"/>
    <property type="project" value="TreeGrafter"/>
</dbReference>
<feature type="compositionally biased region" description="Low complexity" evidence="8">
    <location>
        <begin position="789"/>
        <end position="807"/>
    </location>
</feature>
<dbReference type="GO" id="GO:0000145">
    <property type="term" value="C:exocyst"/>
    <property type="evidence" value="ECO:0007669"/>
    <property type="project" value="InterPro"/>
</dbReference>
<dbReference type="InterPro" id="IPR032403">
    <property type="entry name" value="Exo84_C"/>
</dbReference>
<dbReference type="InterPro" id="IPR042561">
    <property type="entry name" value="Exo84_C_1"/>
</dbReference>
<proteinExistence type="inferred from homology"/>
<dbReference type="GO" id="GO:0030133">
    <property type="term" value="C:transport vesicle"/>
    <property type="evidence" value="ECO:0007669"/>
    <property type="project" value="UniProtKB-SubCell"/>
</dbReference>
<keyword evidence="11" id="KW-1185">Reference proteome</keyword>
<evidence type="ECO:0000313" key="11">
    <source>
        <dbReference type="Proteomes" id="UP001383192"/>
    </source>
</evidence>
<keyword evidence="4" id="KW-0813">Transport</keyword>
<feature type="region of interest" description="Disordered" evidence="8">
    <location>
        <begin position="743"/>
        <end position="902"/>
    </location>
</feature>